<evidence type="ECO:0000313" key="2">
    <source>
        <dbReference type="EMBL" id="AAO64972.1"/>
    </source>
</evidence>
<reference evidence="2" key="1">
    <citation type="submission" date="2002-11" db="EMBL/GenBank/DDBJ databases">
        <authorList>
            <person name="Lang F.B.F."/>
        </authorList>
    </citation>
    <scope>NUCLEOTIDE SEQUENCE</scope>
    <source>
        <strain evidence="2">JEL15</strain>
    </source>
</reference>
<feature type="non-terminal residue" evidence="2">
    <location>
        <position position="1"/>
    </location>
</feature>
<dbReference type="PANTHER" id="PTHR37520:SF1">
    <property type="entry name" value="INTRON-ENCODED DNA ENDONUCLEASE AI2A-RELATED"/>
    <property type="match status" value="1"/>
</dbReference>
<dbReference type="GO" id="GO:0004519">
    <property type="term" value="F:endonuclease activity"/>
    <property type="evidence" value="ECO:0007669"/>
    <property type="project" value="InterPro"/>
</dbReference>
<gene>
    <name evidence="2" type="primary">orf318</name>
</gene>
<feature type="domain" description="Homing endonuclease LAGLIDADG" evidence="1">
    <location>
        <begin position="193"/>
        <end position="282"/>
    </location>
</feature>
<dbReference type="RefSeq" id="NP_803527.1">
    <property type="nucleotide sequence ID" value="NC_004624.1"/>
</dbReference>
<accession>Q85MB0</accession>
<sequence>LFFNWPDHSYIENCDMNCAICWNHFLSIPTTRFVSGFLTPVSNKVGMEMQPAGNQRRFYTIRKNSLVGTPETTRVATLSPSFCEWLAGVIDGDGFLYVNKENYVGLEITMDRYDEPCLTTIKTKFGGSIKLRSGSNSYRYRTQSHIVMLNLTNAINGHIRNSVRIPQLKAVCNQLHIHFKDPIPLTRNSSWFAGFFDADGTITYSMKLNGKRMMPQLSIRVVNKAKKDVQFFQDAFGGSLFYDKGQNGYWHWSVQSRDDILSMVDYFKIHQPRSHKFKRILLVHDYFILRDLEAYEVNNPQYNAWRNFERKWAYGEKE</sequence>
<evidence type="ECO:0000259" key="1">
    <source>
        <dbReference type="Pfam" id="PF00961"/>
    </source>
</evidence>
<geneLocation type="mitochondrion" evidence="2"/>
<proteinExistence type="predicted"/>
<keyword evidence="2" id="KW-0496">Mitochondrion</keyword>
<dbReference type="InterPro" id="IPR004860">
    <property type="entry name" value="LAGLIDADG_dom"/>
</dbReference>
<organism evidence="2">
    <name type="scientific">Monoblepharella sp. JEL15</name>
    <dbReference type="NCBI Taxonomy" id="224130"/>
    <lineage>
        <taxon>Eukaryota</taxon>
        <taxon>Fungi</taxon>
        <taxon>Fungi incertae sedis</taxon>
        <taxon>Chytridiomycota</taxon>
        <taxon>Chytridiomycota incertae sedis</taxon>
        <taxon>Monoblepharidomycetes</taxon>
        <taxon>Monoblepharidales</taxon>
        <taxon>Monoblepharidaceae</taxon>
        <taxon>Monoblepharella</taxon>
    </lineage>
</organism>
<dbReference type="Pfam" id="PF00961">
    <property type="entry name" value="LAGLIDADG_1"/>
    <property type="match status" value="1"/>
</dbReference>
<name>Q85MB0_9FUNG</name>
<dbReference type="AlphaFoldDB" id="Q85MB0"/>
<reference evidence="2" key="2">
    <citation type="journal article" date="2003" name="Nucleic Acids Res.">
        <title>Evolution of monoblepharidalean fungi based on complete mitochondrial genome sequences.</title>
        <authorList>
            <person name="Bullerwell C.E."/>
            <person name="Forget L."/>
            <person name="Lang B.F."/>
        </authorList>
    </citation>
    <scope>NUCLEOTIDE SEQUENCE</scope>
    <source>
        <strain evidence="2">JEL15</strain>
    </source>
</reference>
<protein>
    <submittedName>
        <fullName evidence="2">Orf318</fullName>
    </submittedName>
</protein>
<dbReference type="SUPFAM" id="SSF55608">
    <property type="entry name" value="Homing endonucleases"/>
    <property type="match status" value="2"/>
</dbReference>
<dbReference type="GeneID" id="806829"/>
<dbReference type="EMBL" id="AY182007">
    <property type="protein sequence ID" value="AAO64972.1"/>
    <property type="molecule type" value="Genomic_DNA"/>
</dbReference>
<dbReference type="InterPro" id="IPR027434">
    <property type="entry name" value="Homing_endonucl"/>
</dbReference>
<dbReference type="PANTHER" id="PTHR37520">
    <property type="entry name" value="INTRON-ENCODED DNA ENDONUCLEASE AI2A-RELATED"/>
    <property type="match status" value="1"/>
</dbReference>
<dbReference type="Gene3D" id="3.10.28.10">
    <property type="entry name" value="Homing endonucleases"/>
    <property type="match status" value="2"/>
</dbReference>